<dbReference type="Proteomes" id="UP000029629">
    <property type="component" value="Unassembled WGS sequence"/>
</dbReference>
<comment type="caution">
    <text evidence="1">The sequence shown here is derived from an EMBL/GenBank/DDBJ whole genome shotgun (WGS) entry which is preliminary data.</text>
</comment>
<proteinExistence type="predicted"/>
<reference evidence="1 2" key="1">
    <citation type="submission" date="2014-07" db="EMBL/GenBank/DDBJ databases">
        <authorList>
            <person name="McCorrison J."/>
            <person name="Sanka R."/>
            <person name="Torralba M."/>
            <person name="Gillis M."/>
            <person name="Haft D.H."/>
            <person name="Methe B."/>
            <person name="Sutton G."/>
            <person name="Nelson K.E."/>
        </authorList>
    </citation>
    <scope>NUCLEOTIDE SEQUENCE [LARGE SCALE GENOMIC DNA]</scope>
    <source>
        <strain evidence="1 2">DNF00040</strain>
    </source>
</reference>
<keyword evidence="2" id="KW-1185">Reference proteome</keyword>
<sequence>MDKLISILNFAPSSCAECEHSTLVRDYYGTGDSPSCHHCRADDCEYQEARHDLLIEYETACEKLDTLEVDSPEFKALWIDISDVEAVLEMDFGWV</sequence>
<accession>A0A096A3P7</accession>
<dbReference type="AlphaFoldDB" id="A0A096A3P7"/>
<evidence type="ECO:0000313" key="2">
    <source>
        <dbReference type="Proteomes" id="UP000029629"/>
    </source>
</evidence>
<name>A0A096A3P7_9BURK</name>
<gene>
    <name evidence="1" type="ORF">HMPREF2130_11265</name>
</gene>
<organism evidence="1 2">
    <name type="scientific">Oligella urethralis DNF00040</name>
    <dbReference type="NCBI Taxonomy" id="1401065"/>
    <lineage>
        <taxon>Bacteria</taxon>
        <taxon>Pseudomonadati</taxon>
        <taxon>Pseudomonadota</taxon>
        <taxon>Betaproteobacteria</taxon>
        <taxon>Burkholderiales</taxon>
        <taxon>Alcaligenaceae</taxon>
        <taxon>Oligella</taxon>
    </lineage>
</organism>
<dbReference type="EMBL" id="JRNI01000096">
    <property type="protein sequence ID" value="KGF25357.1"/>
    <property type="molecule type" value="Genomic_DNA"/>
</dbReference>
<protein>
    <submittedName>
        <fullName evidence="1">Uncharacterized protein</fullName>
    </submittedName>
</protein>
<evidence type="ECO:0000313" key="1">
    <source>
        <dbReference type="EMBL" id="KGF25357.1"/>
    </source>
</evidence>